<dbReference type="GO" id="GO:0005854">
    <property type="term" value="C:nascent polypeptide-associated complex"/>
    <property type="evidence" value="ECO:0007669"/>
    <property type="project" value="InterPro"/>
</dbReference>
<dbReference type="PROSITE" id="PS51151">
    <property type="entry name" value="NAC_AB"/>
    <property type="match status" value="1"/>
</dbReference>
<feature type="compositionally biased region" description="Low complexity" evidence="1">
    <location>
        <begin position="1265"/>
        <end position="1276"/>
    </location>
</feature>
<feature type="compositionally biased region" description="Low complexity" evidence="1">
    <location>
        <begin position="1555"/>
        <end position="1568"/>
    </location>
</feature>
<feature type="region of interest" description="Disordered" evidence="1">
    <location>
        <begin position="37"/>
        <end position="83"/>
    </location>
</feature>
<dbReference type="SMART" id="SM01407">
    <property type="entry name" value="NAC"/>
    <property type="match status" value="1"/>
</dbReference>
<feature type="compositionally biased region" description="Low complexity" evidence="1">
    <location>
        <begin position="1243"/>
        <end position="1257"/>
    </location>
</feature>
<feature type="compositionally biased region" description="Polar residues" evidence="1">
    <location>
        <begin position="60"/>
        <end position="76"/>
    </location>
</feature>
<proteinExistence type="predicted"/>
<dbReference type="InterPro" id="IPR044034">
    <property type="entry name" value="NAC-like_UBA"/>
</dbReference>
<feature type="compositionally biased region" description="Polar residues" evidence="1">
    <location>
        <begin position="792"/>
        <end position="810"/>
    </location>
</feature>
<dbReference type="FunFam" id="2.20.70.30:FF:000002">
    <property type="entry name" value="Nascent polypeptide-associated complex (NAC), alpha subunit"/>
    <property type="match status" value="1"/>
</dbReference>
<reference evidence="3 4" key="1">
    <citation type="journal article" date="2020" name="Nature">
        <title>Six reference-quality genomes reveal evolution of bat adaptations.</title>
        <authorList>
            <person name="Jebb D."/>
            <person name="Huang Z."/>
            <person name="Pippel M."/>
            <person name="Hughes G.M."/>
            <person name="Lavrichenko K."/>
            <person name="Devanna P."/>
            <person name="Winkler S."/>
            <person name="Jermiin L.S."/>
            <person name="Skirmuntt E.C."/>
            <person name="Katzourakis A."/>
            <person name="Burkitt-Gray L."/>
            <person name="Ray D.A."/>
            <person name="Sullivan K.A.M."/>
            <person name="Roscito J.G."/>
            <person name="Kirilenko B.M."/>
            <person name="Davalos L.M."/>
            <person name="Corthals A.P."/>
            <person name="Power M.L."/>
            <person name="Jones G."/>
            <person name="Ransome R.D."/>
            <person name="Dechmann D.K.N."/>
            <person name="Locatelli A.G."/>
            <person name="Puechmaille S.J."/>
            <person name="Fedrigo O."/>
            <person name="Jarvis E.D."/>
            <person name="Hiller M."/>
            <person name="Vernes S.C."/>
            <person name="Myers E.W."/>
            <person name="Teeling E.C."/>
        </authorList>
    </citation>
    <scope>NUCLEOTIDE SEQUENCE [LARGE SCALE GENOMIC DNA]</scope>
    <source>
        <strain evidence="3">MRouAeg1</strain>
        <tissue evidence="3">Muscle</tissue>
    </source>
</reference>
<dbReference type="CDD" id="cd14415">
    <property type="entry name" value="UBA_NACA_NACP1"/>
    <property type="match status" value="1"/>
</dbReference>
<evidence type="ECO:0000256" key="1">
    <source>
        <dbReference type="SAM" id="MobiDB-lite"/>
    </source>
</evidence>
<feature type="compositionally biased region" description="Low complexity" evidence="1">
    <location>
        <begin position="166"/>
        <end position="182"/>
    </location>
</feature>
<sequence>MPGEATETVPATEQELPQPQAETALLPVSSSLSVTAALGQPEPTLPPSSFLAPQQCPMATPNQPSPFLSPSATASTPFEAPFPQSFSGTALPFGAAPDTPSFLPNLVGPPISPAALALASPMITPTLKGAHSSSAPLALVALAPHSVQKSSAYPSNPLSSPPSVPMPESASVSSLSAPIASSEPKVSPVQASSQAIPNPKGTPIPPGTVSAVPSNLITPLASEQSGVASCAQIPPVTPLAITSSQAKATAISSSLTSPQNPLSLSLKGPLSPPATLSLSTQSAPVAPSVPPVFLTSPGSHLAPLHQSCVGSAIQPVGQTGANVLSDSIMNTISVDHASIGASYPSQRSVIPPLPSRNEVVPDAVAAFPVEAPASPLALSVDKGPSTITGIASYSPSGSSNAAVSFPLPPTPSLILKGSPDASVQQPLVAQISPGSPGSPGSKEAPVSSIGTTSLVMTNPSTISAVPTTLEVATCVSPPISSGPISSKDSVSYTALAMAPVAPKELPTPQVTTTLGIPVFPLLVSEDPKSLSASLLVKSPTQKDPQTVSASPVGAPIPPVQVGLPTKKDPTLLPLSLAPPKNTPSLQSTSSSLEVSLPPEAILAKKSIVEPLPVAKPACTSAPLGVISPTSIIKTDPYASPDPSALLLKSSLTSPVVATFPLESAATSGVIPTTTASPFLEGAISLAPKSHPIKKGTSTLTTLPLVPPTSEGCPGAPAVTVSPQNVSASPATLALASAISKSEPFPSLPPAAGAKKVHGISHTSALAPVASSPEGCPTEGSHVSVTASLKGTYLTDSSSPLGTSVSPQTKRSPTKKDSAAPTTTITLASVSKSVPAIPDAPAGNLSFPVSPVEASVLPEADLPFQVPKGSLAKKHCPTPPSPKEAPTSPAMASPYKWEPATPFPKEIPTSPAMTPSPKGAPATPFPKESPATTPPKGASTPSAVAPPSPKVAPGASSPKETPKLPAMTPSPKEAPAPLKGASASSSPKKSPAAPPTKGASATPSSKTDPTPSAVTLSSPKGTPKSPTMAPSLKGDPIPPAVALSPKGASAASPPKESPAAIPTKGASTRPAMAPSPKRTSATPSPKGAPAILSPKGASTPSAVTSPSPKKTPTPSAVTPPSPKGAPATLSFKGVPIPSGVALPSLKGASATLSPKESPATPPAKGASTPPAMAPSSPKGAPATPSPKGAHTPSAIAPPSSRESPETPALERAPASTSPKKAPTPSSVNAPSSKGSPATPSTKRTPGASSSKGAPAPSVVVPPSPKESPASETPSPKKLSATQAPKGGPTTPASKEAPISSVSVTCPLGSIVPQASKGPSIKKGSTALKAALVAPTSESVPVVIAPTQKGPPAKKSSLSVCPNPLAKNGTEGPLSPLLAVSAQKGTSPKAPKALPISALKGKNSFHSPKGPMAPPESETSTPLAAAASEKVLPKAGSASLSPAPTPSVSLPLAPSPVPPLLPKQQPLPSSPGLVLESPCKPSAPADEDELPPLIPPDPISGGVPFQSVLINMPTPKPAGIPAPTPSAKQPVLKNNKGSGTESDSDESVPELEEQDSTQATTQQAQLAAAAEIDEEPVSKAKQSRSEKKARKAMSKLGLRQVTGVTRVTIRKSKNILFVITKPDVYKSPASDTYIVFGEAKIEDLSQQAQLAAAEKFKVQGEAVSNIQENTQTPTVQEESEEEEVDETGVEVKDIELVMSQANVSRAKAVRALKNNSNDIVNAIMELTM</sequence>
<name>A0A7J8JI75_ROUAE</name>
<feature type="compositionally biased region" description="Low complexity" evidence="1">
    <location>
        <begin position="1433"/>
        <end position="1450"/>
    </location>
</feature>
<protein>
    <submittedName>
        <fullName evidence="3">Nascent polypeptide associated complex subunit alpha</fullName>
    </submittedName>
</protein>
<feature type="compositionally biased region" description="Acidic residues" evidence="1">
    <location>
        <begin position="1540"/>
        <end position="1553"/>
    </location>
</feature>
<feature type="domain" description="NAC-A/B" evidence="2">
    <location>
        <begin position="1581"/>
        <end position="1646"/>
    </location>
</feature>
<dbReference type="InterPro" id="IPR002715">
    <property type="entry name" value="Nas_poly-pep-assoc_cplx_dom"/>
</dbReference>
<gene>
    <name evidence="3" type="ORF">HJG63_013876</name>
</gene>
<feature type="compositionally biased region" description="Low complexity" evidence="1">
    <location>
        <begin position="1165"/>
        <end position="1176"/>
    </location>
</feature>
<dbReference type="EMBL" id="JACASE010000002">
    <property type="protein sequence ID" value="KAF6496593.1"/>
    <property type="molecule type" value="Genomic_DNA"/>
</dbReference>
<feature type="compositionally biased region" description="Low complexity" evidence="1">
    <location>
        <begin position="1096"/>
        <end position="1115"/>
    </location>
</feature>
<feature type="compositionally biased region" description="Polar residues" evidence="1">
    <location>
        <begin position="538"/>
        <end position="549"/>
    </location>
</feature>
<feature type="compositionally biased region" description="Polar residues" evidence="1">
    <location>
        <begin position="1226"/>
        <end position="1242"/>
    </location>
</feature>
<dbReference type="Pfam" id="PF19026">
    <property type="entry name" value="UBA_HYPK"/>
    <property type="match status" value="1"/>
</dbReference>
<feature type="compositionally biased region" description="Low complexity" evidence="1">
    <location>
        <begin position="974"/>
        <end position="1004"/>
    </location>
</feature>
<feature type="region of interest" description="Disordered" evidence="1">
    <location>
        <begin position="537"/>
        <end position="591"/>
    </location>
</feature>
<feature type="compositionally biased region" description="Polar residues" evidence="1">
    <location>
        <begin position="9"/>
        <end position="21"/>
    </location>
</feature>
<feature type="region of interest" description="Disordered" evidence="1">
    <location>
        <begin position="1342"/>
        <end position="1592"/>
    </location>
</feature>
<feature type="compositionally biased region" description="Pro residues" evidence="1">
    <location>
        <begin position="1512"/>
        <end position="1522"/>
    </location>
</feature>
<dbReference type="FunFam" id="1.10.8.10:FF:000006">
    <property type="entry name" value="Putative nascent polypeptide-associated complex subunit alpha"/>
    <property type="match status" value="1"/>
</dbReference>
<comment type="caution">
    <text evidence="3">The sequence shown here is derived from an EMBL/GenBank/DDBJ whole genome shotgun (WGS) entry which is preliminary data.</text>
</comment>
<dbReference type="InterPro" id="IPR016641">
    <property type="entry name" value="EGD2/NACA0like"/>
</dbReference>
<evidence type="ECO:0000313" key="3">
    <source>
        <dbReference type="EMBL" id="KAF6496593.1"/>
    </source>
</evidence>
<evidence type="ECO:0000313" key="4">
    <source>
        <dbReference type="Proteomes" id="UP000593571"/>
    </source>
</evidence>
<feature type="compositionally biased region" description="Polar residues" evidence="1">
    <location>
        <begin position="1005"/>
        <end position="1019"/>
    </location>
</feature>
<dbReference type="Pfam" id="PF01849">
    <property type="entry name" value="NAC"/>
    <property type="match status" value="1"/>
</dbReference>
<feature type="compositionally biased region" description="Low complexity" evidence="1">
    <location>
        <begin position="1041"/>
        <end position="1059"/>
    </location>
</feature>
<dbReference type="CDD" id="cd22054">
    <property type="entry name" value="NAC_NACA"/>
    <property type="match status" value="1"/>
</dbReference>
<dbReference type="InterPro" id="IPR038187">
    <property type="entry name" value="NAC_A/B_dom_sf"/>
</dbReference>
<feature type="region of interest" description="Disordered" evidence="1">
    <location>
        <begin position="1"/>
        <end position="22"/>
    </location>
</feature>
<dbReference type="PANTHER" id="PTHR21713">
    <property type="entry name" value="NASCENT POLYPEPTIDE ASSOCIATED COMPLEX ALPHA SUBUNIT-RELATED"/>
    <property type="match status" value="1"/>
</dbReference>
<evidence type="ECO:0000259" key="2">
    <source>
        <dbReference type="PROSITE" id="PS51151"/>
    </source>
</evidence>
<dbReference type="Proteomes" id="UP000593571">
    <property type="component" value="Unassembled WGS sequence"/>
</dbReference>
<dbReference type="PRINTS" id="PR01217">
    <property type="entry name" value="PRICHEXTENSN"/>
</dbReference>
<organism evidence="3 4">
    <name type="scientific">Rousettus aegyptiacus</name>
    <name type="common">Egyptian fruit bat</name>
    <name type="synonym">Pteropus aegyptiacus</name>
    <dbReference type="NCBI Taxonomy" id="9407"/>
    <lineage>
        <taxon>Eukaryota</taxon>
        <taxon>Metazoa</taxon>
        <taxon>Chordata</taxon>
        <taxon>Craniata</taxon>
        <taxon>Vertebrata</taxon>
        <taxon>Euteleostomi</taxon>
        <taxon>Mammalia</taxon>
        <taxon>Eutheria</taxon>
        <taxon>Laurasiatheria</taxon>
        <taxon>Chiroptera</taxon>
        <taxon>Yinpterochiroptera</taxon>
        <taxon>Pteropodoidea</taxon>
        <taxon>Pteropodidae</taxon>
        <taxon>Rousettinae</taxon>
        <taxon>Rousettus</taxon>
    </lineage>
</organism>
<keyword evidence="4" id="KW-1185">Reference proteome</keyword>
<feature type="region of interest" description="Disordered" evidence="1">
    <location>
        <begin position="792"/>
        <end position="822"/>
    </location>
</feature>
<accession>A0A7J8JI75</accession>
<dbReference type="Gene3D" id="1.10.8.10">
    <property type="entry name" value="DNA helicase RuvA subunit, C-terminal domain"/>
    <property type="match status" value="1"/>
</dbReference>
<dbReference type="Gene3D" id="2.20.70.30">
    <property type="entry name" value="Nascent polypeptide-associated complex domain"/>
    <property type="match status" value="1"/>
</dbReference>
<feature type="region of interest" description="Disordered" evidence="1">
    <location>
        <begin position="150"/>
        <end position="210"/>
    </location>
</feature>
<feature type="region of interest" description="Disordered" evidence="1">
    <location>
        <begin position="256"/>
        <end position="282"/>
    </location>
</feature>
<feature type="compositionally biased region" description="Low complexity" evidence="1">
    <location>
        <begin position="1460"/>
        <end position="1471"/>
    </location>
</feature>
<feature type="compositionally biased region" description="Low complexity" evidence="1">
    <location>
        <begin position="1211"/>
        <end position="1225"/>
    </location>
</feature>
<feature type="region of interest" description="Disordered" evidence="1">
    <location>
        <begin position="868"/>
        <end position="1297"/>
    </location>
</feature>